<protein>
    <submittedName>
        <fullName evidence="3">TatD family hydrolase</fullName>
    </submittedName>
</protein>
<evidence type="ECO:0000256" key="2">
    <source>
        <dbReference type="PIRSR" id="PIRSR005902-1"/>
    </source>
</evidence>
<name>A0A7Y8VRM1_9FIRM</name>
<reference evidence="3 4" key="1">
    <citation type="submission" date="2020-06" db="EMBL/GenBank/DDBJ databases">
        <title>Mogibacterium timidum strain W9173 genomic sequence.</title>
        <authorList>
            <person name="Wade W.G."/>
            <person name="Johnston C.D."/>
            <person name="Chen T."/>
            <person name="Dewhirst F.E."/>
        </authorList>
    </citation>
    <scope>NUCLEOTIDE SEQUENCE [LARGE SCALE GENOMIC DNA]</scope>
    <source>
        <strain evidence="3 4">W9173</strain>
    </source>
</reference>
<dbReference type="AlphaFoldDB" id="A0A7Y8VRM1"/>
<feature type="binding site" evidence="2">
    <location>
        <position position="174"/>
    </location>
    <ligand>
        <name>a divalent metal cation</name>
        <dbReference type="ChEBI" id="CHEBI:60240"/>
        <label>2</label>
    </ligand>
</feature>
<dbReference type="Gene3D" id="3.20.20.140">
    <property type="entry name" value="Metal-dependent hydrolases"/>
    <property type="match status" value="1"/>
</dbReference>
<keyword evidence="1 3" id="KW-0378">Hydrolase</keyword>
<dbReference type="Pfam" id="PF01026">
    <property type="entry name" value="TatD_DNase"/>
    <property type="match status" value="1"/>
</dbReference>
<dbReference type="SUPFAM" id="SSF51556">
    <property type="entry name" value="Metallo-dependent hydrolases"/>
    <property type="match status" value="1"/>
</dbReference>
<dbReference type="InterPro" id="IPR018228">
    <property type="entry name" value="DNase_TatD-rel_CS"/>
</dbReference>
<dbReference type="GO" id="GO:0016788">
    <property type="term" value="F:hydrolase activity, acting on ester bonds"/>
    <property type="evidence" value="ECO:0007669"/>
    <property type="project" value="InterPro"/>
</dbReference>
<comment type="caution">
    <text evidence="3">The sequence shown here is derived from an EMBL/GenBank/DDBJ whole genome shotgun (WGS) entry which is preliminary data.</text>
</comment>
<feature type="binding site" evidence="2">
    <location>
        <position position="6"/>
    </location>
    <ligand>
        <name>a divalent metal cation</name>
        <dbReference type="ChEBI" id="CHEBI:60240"/>
        <label>1</label>
    </ligand>
</feature>
<dbReference type="EMBL" id="JABXYR010000001">
    <property type="protein sequence ID" value="NWO23267.1"/>
    <property type="molecule type" value="Genomic_DNA"/>
</dbReference>
<feature type="binding site" evidence="2">
    <location>
        <position position="93"/>
    </location>
    <ligand>
        <name>a divalent metal cation</name>
        <dbReference type="ChEBI" id="CHEBI:60240"/>
        <label>1</label>
    </ligand>
</feature>
<feature type="binding site" evidence="2">
    <location>
        <position position="8"/>
    </location>
    <ligand>
        <name>a divalent metal cation</name>
        <dbReference type="ChEBI" id="CHEBI:60240"/>
        <label>1</label>
    </ligand>
</feature>
<evidence type="ECO:0000256" key="1">
    <source>
        <dbReference type="ARBA" id="ARBA00022801"/>
    </source>
</evidence>
<dbReference type="PROSITE" id="PS01137">
    <property type="entry name" value="TATD_1"/>
    <property type="match status" value="1"/>
</dbReference>
<dbReference type="InterPro" id="IPR032466">
    <property type="entry name" value="Metal_Hydrolase"/>
</dbReference>
<feature type="binding site" evidence="2">
    <location>
        <position position="224"/>
    </location>
    <ligand>
        <name>a divalent metal cation</name>
        <dbReference type="ChEBI" id="CHEBI:60240"/>
        <label>1</label>
    </ligand>
</feature>
<dbReference type="PIRSF" id="PIRSF005902">
    <property type="entry name" value="DNase_TatD"/>
    <property type="match status" value="1"/>
</dbReference>
<sequence>MLFDAHTHLNYAEFSEAERAERAQEIAESDVDFIIDVGDSVASSKQAIKDAADYPWCYAAVGLHPDQAMIVTNADVEAIRELAGAPKVQAIGEIGLDFYYGKDSRDEQVELFRKQIRLANELRMPMMIHTRDADGLTKDILLEEGAFSEERKSWFPLRPDENGEMISDARVQLHCYSGSLELAREYVKLGATFSIGGPLTFKNARKTVEVLKGIPLEYIMSETDAPFLAPEPKRGRANRSPYIEYTVRRMALLKSLDYEEAARITSTNARRFFNIDSDR</sequence>
<keyword evidence="2" id="KW-0479">Metal-binding</keyword>
<dbReference type="Proteomes" id="UP000526307">
    <property type="component" value="Unassembled WGS sequence"/>
</dbReference>
<gene>
    <name evidence="3" type="ORF">HW270_04120</name>
</gene>
<organism evidence="3 4">
    <name type="scientific">Mogibacterium timidum</name>
    <dbReference type="NCBI Taxonomy" id="35519"/>
    <lineage>
        <taxon>Bacteria</taxon>
        <taxon>Bacillati</taxon>
        <taxon>Bacillota</taxon>
        <taxon>Clostridia</taxon>
        <taxon>Peptostreptococcales</taxon>
        <taxon>Anaerovoracaceae</taxon>
        <taxon>Mogibacterium</taxon>
    </lineage>
</organism>
<evidence type="ECO:0000313" key="3">
    <source>
        <dbReference type="EMBL" id="NWO23267.1"/>
    </source>
</evidence>
<dbReference type="GO" id="GO:0005829">
    <property type="term" value="C:cytosol"/>
    <property type="evidence" value="ECO:0007669"/>
    <property type="project" value="TreeGrafter"/>
</dbReference>
<keyword evidence="4" id="KW-1185">Reference proteome</keyword>
<evidence type="ECO:0000313" key="4">
    <source>
        <dbReference type="Proteomes" id="UP000526307"/>
    </source>
</evidence>
<feature type="binding site" evidence="2">
    <location>
        <position position="129"/>
    </location>
    <ligand>
        <name>a divalent metal cation</name>
        <dbReference type="ChEBI" id="CHEBI:60240"/>
        <label>2</label>
    </ligand>
</feature>
<dbReference type="GO" id="GO:0046872">
    <property type="term" value="F:metal ion binding"/>
    <property type="evidence" value="ECO:0007669"/>
    <property type="project" value="UniProtKB-KW"/>
</dbReference>
<dbReference type="PROSITE" id="PS01091">
    <property type="entry name" value="TATD_3"/>
    <property type="match status" value="1"/>
</dbReference>
<dbReference type="InterPro" id="IPR001130">
    <property type="entry name" value="TatD-like"/>
</dbReference>
<dbReference type="CDD" id="cd01310">
    <property type="entry name" value="TatD_DNAse"/>
    <property type="match status" value="1"/>
</dbReference>
<proteinExistence type="predicted"/>
<dbReference type="RefSeq" id="WP_178978420.1">
    <property type="nucleotide sequence ID" value="NZ_JABXYR010000001.1"/>
</dbReference>
<dbReference type="PANTHER" id="PTHR46124:SF2">
    <property type="entry name" value="D-AMINOACYL-TRNA DEACYLASE"/>
    <property type="match status" value="1"/>
</dbReference>
<dbReference type="PANTHER" id="PTHR46124">
    <property type="entry name" value="D-AMINOACYL-TRNA DEACYLASE"/>
    <property type="match status" value="1"/>
</dbReference>
<accession>A0A7Y8VRM1</accession>